<name>A9NW69_PICSI</name>
<organism evidence="1">
    <name type="scientific">Picea sitchensis</name>
    <name type="common">Sitka spruce</name>
    <name type="synonym">Pinus sitchensis</name>
    <dbReference type="NCBI Taxonomy" id="3332"/>
    <lineage>
        <taxon>Eukaryota</taxon>
        <taxon>Viridiplantae</taxon>
        <taxon>Streptophyta</taxon>
        <taxon>Embryophyta</taxon>
        <taxon>Tracheophyta</taxon>
        <taxon>Spermatophyta</taxon>
        <taxon>Pinopsida</taxon>
        <taxon>Pinidae</taxon>
        <taxon>Conifers I</taxon>
        <taxon>Pinales</taxon>
        <taxon>Pinaceae</taxon>
        <taxon>Picea</taxon>
    </lineage>
</organism>
<dbReference type="EMBL" id="EF085577">
    <property type="protein sequence ID" value="ABK24880.1"/>
    <property type="molecule type" value="mRNA"/>
</dbReference>
<evidence type="ECO:0000313" key="1">
    <source>
        <dbReference type="EMBL" id="ABK24880.1"/>
    </source>
</evidence>
<dbReference type="AlphaFoldDB" id="A9NW69"/>
<reference evidence="1" key="1">
    <citation type="journal article" date="2008" name="BMC Genomics">
        <title>A conifer genomics resource of 200,000 spruce (Picea spp.) ESTs and 6,464 high-quality, sequence-finished full-length cDNAs for Sitka spruce (Picea sitchensis).</title>
        <authorList>
            <person name="Ralph S.G."/>
            <person name="Chun H.J."/>
            <person name="Kolosova N."/>
            <person name="Cooper D."/>
            <person name="Oddy C."/>
            <person name="Ritland C.E."/>
            <person name="Kirkpatrick R."/>
            <person name="Moore R."/>
            <person name="Barber S."/>
            <person name="Holt R.A."/>
            <person name="Jones S.J."/>
            <person name="Marra M.A."/>
            <person name="Douglas C.J."/>
            <person name="Ritland K."/>
            <person name="Bohlmann J."/>
        </authorList>
    </citation>
    <scope>NUCLEOTIDE SEQUENCE</scope>
    <source>
        <tissue evidence="1">Bark</tissue>
    </source>
</reference>
<proteinExistence type="evidence at transcript level"/>
<sequence>MPLRVKAMVASKLCYTILTQLIFRVAWMNLPKCSGFSLPA</sequence>
<protein>
    <submittedName>
        <fullName evidence="1">Uncharacterized protein</fullName>
    </submittedName>
</protein>
<accession>A9NW69</accession>